<accession>A0A1V3NJU1</accession>
<feature type="transmembrane region" description="Helical" evidence="1">
    <location>
        <begin position="400"/>
        <end position="421"/>
    </location>
</feature>
<dbReference type="EMBL" id="MVBK01000039">
    <property type="protein sequence ID" value="OOG25367.1"/>
    <property type="molecule type" value="Genomic_DNA"/>
</dbReference>
<feature type="transmembrane region" description="Helical" evidence="1">
    <location>
        <begin position="251"/>
        <end position="272"/>
    </location>
</feature>
<protein>
    <submittedName>
        <fullName evidence="2">Uncharacterized protein</fullName>
    </submittedName>
</protein>
<feature type="transmembrane region" description="Helical" evidence="1">
    <location>
        <begin position="167"/>
        <end position="188"/>
    </location>
</feature>
<feature type="transmembrane region" description="Helical" evidence="1">
    <location>
        <begin position="292"/>
        <end position="312"/>
    </location>
</feature>
<keyword evidence="3" id="KW-1185">Reference proteome</keyword>
<evidence type="ECO:0000256" key="1">
    <source>
        <dbReference type="SAM" id="Phobius"/>
    </source>
</evidence>
<dbReference type="AlphaFoldDB" id="A0A1V3NJU1"/>
<feature type="transmembrane region" description="Helical" evidence="1">
    <location>
        <begin position="57"/>
        <end position="79"/>
    </location>
</feature>
<organism evidence="2 3">
    <name type="scientific">Thioalkalivibrio denitrificans</name>
    <dbReference type="NCBI Taxonomy" id="108003"/>
    <lineage>
        <taxon>Bacteria</taxon>
        <taxon>Pseudomonadati</taxon>
        <taxon>Pseudomonadota</taxon>
        <taxon>Gammaproteobacteria</taxon>
        <taxon>Chromatiales</taxon>
        <taxon>Ectothiorhodospiraceae</taxon>
        <taxon>Thioalkalivibrio</taxon>
    </lineage>
</organism>
<dbReference type="Proteomes" id="UP000189462">
    <property type="component" value="Unassembled WGS sequence"/>
</dbReference>
<evidence type="ECO:0000313" key="3">
    <source>
        <dbReference type="Proteomes" id="UP000189462"/>
    </source>
</evidence>
<keyword evidence="1" id="KW-0812">Transmembrane</keyword>
<comment type="caution">
    <text evidence="2">The sequence shown here is derived from an EMBL/GenBank/DDBJ whole genome shotgun (WGS) entry which is preliminary data.</text>
</comment>
<keyword evidence="1" id="KW-0472">Membrane</keyword>
<feature type="transmembrane region" description="Helical" evidence="1">
    <location>
        <begin position="25"/>
        <end position="45"/>
    </location>
</feature>
<feature type="transmembrane region" description="Helical" evidence="1">
    <location>
        <begin position="433"/>
        <end position="454"/>
    </location>
</feature>
<evidence type="ECO:0000313" key="2">
    <source>
        <dbReference type="EMBL" id="OOG25367.1"/>
    </source>
</evidence>
<gene>
    <name evidence="2" type="ORF">B1C78_06855</name>
</gene>
<sequence>MAMGFEYGSQAIEVRNPFKAEGAAYAVRGLIVAPLGIYLLLYAGVEEGVAEPDARVALQLAVGVLLLAVGLYALGLGLFKMFRFYTGRGVPANLASTVAASATIAPGSEESFRHPGIYNPAKLSEMLSGRKNLTFEEPRGWLARLLNGLCFSMIFLPHPMRWITLKLFMALWHAMVVLAILGLMFLSARALGMVEITGTAVFDYLGAAALVAILLIWVVYQPTPLWRNTDLRNPRTSSSRTPFQQRSFGQFLGLAVRLALLWVALPLGILMILLEEQRTTGLPELPVSPWPWLAALVAAVVLAFVYSFLMAWRRAPRRSVPTDVSEYRDHWQETVHPKDIFRAIEMTLANHRYLDIPNRVYHLSEPDLHEQSGNNQGTFEGETLQEIQPEPLARQRRDPLALPGAVLGQLLLLGAALWLFQLVHEPGPLSAQAAMFFLGPLLLWLLGRSVAYVANMYLGEIRFQSQLIAFRASGTYSQVRLGTGSSILDSNRSESHALRSSITPWLVVSRIGSSIIAVSGAMNLEQPRYVLDMEPSDDLTKELVDDVRRYLRERQVLAPIESSADAQSVMDIHRMNERTRAVHSTALPPVSEEILRERLGPGTAEEN</sequence>
<keyword evidence="1" id="KW-1133">Transmembrane helix</keyword>
<name>A0A1V3NJU1_9GAMM</name>
<feature type="transmembrane region" description="Helical" evidence="1">
    <location>
        <begin position="200"/>
        <end position="220"/>
    </location>
</feature>
<reference evidence="2 3" key="1">
    <citation type="submission" date="2017-02" db="EMBL/GenBank/DDBJ databases">
        <title>Genomic diversity within the haloalkaliphilic genus Thioalkalivibrio.</title>
        <authorList>
            <person name="Ahn A.-C."/>
            <person name="Meier-Kolthoff J."/>
            <person name="Overmars L."/>
            <person name="Richter M."/>
            <person name="Woyke T."/>
            <person name="Sorokin D.Y."/>
            <person name="Muyzer G."/>
        </authorList>
    </citation>
    <scope>NUCLEOTIDE SEQUENCE [LARGE SCALE GENOMIC DNA]</scope>
    <source>
        <strain evidence="2 3">ALJD</strain>
    </source>
</reference>
<proteinExistence type="predicted"/>